<dbReference type="Gene3D" id="2.40.30.10">
    <property type="entry name" value="Translation factors"/>
    <property type="match status" value="1"/>
</dbReference>
<evidence type="ECO:0000256" key="2">
    <source>
        <dbReference type="ARBA" id="ARBA00022714"/>
    </source>
</evidence>
<dbReference type="RefSeq" id="WP_089659372.1">
    <property type="nucleotide sequence ID" value="NZ_FNGH01000012.1"/>
</dbReference>
<dbReference type="InterPro" id="IPR050415">
    <property type="entry name" value="MRET"/>
</dbReference>
<keyword evidence="1" id="KW-0285">Flavoprotein</keyword>
<dbReference type="CDD" id="cd06185">
    <property type="entry name" value="PDR_like"/>
    <property type="match status" value="1"/>
</dbReference>
<dbReference type="Gene3D" id="3.10.20.30">
    <property type="match status" value="1"/>
</dbReference>
<dbReference type="PROSITE" id="PS00197">
    <property type="entry name" value="2FE2S_FER_1"/>
    <property type="match status" value="1"/>
</dbReference>
<organism evidence="9 10">
    <name type="scientific">Franzmannia pantelleriensis</name>
    <dbReference type="NCBI Taxonomy" id="48727"/>
    <lineage>
        <taxon>Bacteria</taxon>
        <taxon>Pseudomonadati</taxon>
        <taxon>Pseudomonadota</taxon>
        <taxon>Gammaproteobacteria</taxon>
        <taxon>Oceanospirillales</taxon>
        <taxon>Halomonadaceae</taxon>
        <taxon>Franzmannia</taxon>
    </lineage>
</organism>
<evidence type="ECO:0000259" key="8">
    <source>
        <dbReference type="PROSITE" id="PS51384"/>
    </source>
</evidence>
<dbReference type="OrthoDB" id="4258484at2"/>
<accession>A0A1G9SJB8</accession>
<dbReference type="GO" id="GO:0046872">
    <property type="term" value="F:metal ion binding"/>
    <property type="evidence" value="ECO:0007669"/>
    <property type="project" value="UniProtKB-KW"/>
</dbReference>
<evidence type="ECO:0000259" key="7">
    <source>
        <dbReference type="PROSITE" id="PS51085"/>
    </source>
</evidence>
<dbReference type="InterPro" id="IPR006058">
    <property type="entry name" value="2Fe2S_fd_BS"/>
</dbReference>
<evidence type="ECO:0000256" key="1">
    <source>
        <dbReference type="ARBA" id="ARBA00022630"/>
    </source>
</evidence>
<feature type="domain" description="2Fe-2S ferredoxin-type" evidence="7">
    <location>
        <begin position="241"/>
        <end position="326"/>
    </location>
</feature>
<evidence type="ECO:0000256" key="5">
    <source>
        <dbReference type="ARBA" id="ARBA00023004"/>
    </source>
</evidence>
<dbReference type="PANTHER" id="PTHR47354:SF1">
    <property type="entry name" value="CARNITINE MONOOXYGENASE REDUCTASE SUBUNIT"/>
    <property type="match status" value="1"/>
</dbReference>
<keyword evidence="5" id="KW-0408">Iron</keyword>
<dbReference type="GO" id="GO:0016491">
    <property type="term" value="F:oxidoreductase activity"/>
    <property type="evidence" value="ECO:0007669"/>
    <property type="project" value="UniProtKB-KW"/>
</dbReference>
<sequence length="326" mass="35482">MSALPLSMFVEVTAKHQTAEDIVVIELADPHGRPLPAFSAGAHIDVRVPAPGQDGLVRQYSLCNHPEERDRYRLGILREPNSRGGSTAMHDTVEIGDLIAISAPKNHFPLEPAGRSLLFAGGIGITPLLCMAERLAHTQADFELHYCTRSAARTAFLDEIRAADFADRVQLHFDDGDAAQKLDLASLAATPDPDTQVYVCGPAGFIDHVLSTFRDHGWPEAQLHTEYFSGAETARDDDGSFEVKIASSGASFQIPADKTVHQVLSENGIEIMVSCEQGVCGTCLTRVLEGEPDHRDLYLDDHEHAANDQFTPCCSRAKSKTLVLDL</sequence>
<dbReference type="InterPro" id="IPR012675">
    <property type="entry name" value="Beta-grasp_dom_sf"/>
</dbReference>
<dbReference type="GO" id="GO:0051537">
    <property type="term" value="F:2 iron, 2 sulfur cluster binding"/>
    <property type="evidence" value="ECO:0007669"/>
    <property type="project" value="UniProtKB-KW"/>
</dbReference>
<evidence type="ECO:0000256" key="6">
    <source>
        <dbReference type="ARBA" id="ARBA00023014"/>
    </source>
</evidence>
<dbReference type="SUPFAM" id="SSF63380">
    <property type="entry name" value="Riboflavin synthase domain-like"/>
    <property type="match status" value="1"/>
</dbReference>
<keyword evidence="6" id="KW-0411">Iron-sulfur</keyword>
<evidence type="ECO:0000313" key="10">
    <source>
        <dbReference type="Proteomes" id="UP000199107"/>
    </source>
</evidence>
<dbReference type="InterPro" id="IPR039261">
    <property type="entry name" value="FNR_nucleotide-bd"/>
</dbReference>
<dbReference type="STRING" id="48727.SAMN05192555_11250"/>
<dbReference type="Pfam" id="PF00970">
    <property type="entry name" value="FAD_binding_6"/>
    <property type="match status" value="1"/>
</dbReference>
<dbReference type="AlphaFoldDB" id="A0A1G9SJB8"/>
<keyword evidence="9" id="KW-0489">Methyltransferase</keyword>
<dbReference type="SUPFAM" id="SSF54292">
    <property type="entry name" value="2Fe-2S ferredoxin-like"/>
    <property type="match status" value="1"/>
</dbReference>
<protein>
    <submittedName>
        <fullName evidence="9">Vanillate O-demethylase ferredoxin subunit</fullName>
    </submittedName>
</protein>
<keyword evidence="3" id="KW-0479">Metal-binding</keyword>
<evidence type="ECO:0000256" key="3">
    <source>
        <dbReference type="ARBA" id="ARBA00022723"/>
    </source>
</evidence>
<dbReference type="PRINTS" id="PR00409">
    <property type="entry name" value="PHDIOXRDTASE"/>
</dbReference>
<keyword evidence="4" id="KW-0560">Oxidoreductase</keyword>
<dbReference type="GO" id="GO:0032259">
    <property type="term" value="P:methylation"/>
    <property type="evidence" value="ECO:0007669"/>
    <property type="project" value="UniProtKB-KW"/>
</dbReference>
<dbReference type="CDD" id="cd00207">
    <property type="entry name" value="fer2"/>
    <property type="match status" value="1"/>
</dbReference>
<dbReference type="Pfam" id="PF00111">
    <property type="entry name" value="Fer2"/>
    <property type="match status" value="1"/>
</dbReference>
<keyword evidence="10" id="KW-1185">Reference proteome</keyword>
<dbReference type="EMBL" id="FNGH01000012">
    <property type="protein sequence ID" value="SDM35397.1"/>
    <property type="molecule type" value="Genomic_DNA"/>
</dbReference>
<dbReference type="Proteomes" id="UP000199107">
    <property type="component" value="Unassembled WGS sequence"/>
</dbReference>
<dbReference type="InterPro" id="IPR036010">
    <property type="entry name" value="2Fe-2S_ferredoxin-like_sf"/>
</dbReference>
<name>A0A1G9SJB8_9GAMM</name>
<dbReference type="InterPro" id="IPR008333">
    <property type="entry name" value="Cbr1-like_FAD-bd_dom"/>
</dbReference>
<proteinExistence type="predicted"/>
<dbReference type="SUPFAM" id="SSF52343">
    <property type="entry name" value="Ferredoxin reductase-like, C-terminal NADP-linked domain"/>
    <property type="match status" value="1"/>
</dbReference>
<feature type="domain" description="FAD-binding FR-type" evidence="8">
    <location>
        <begin position="5"/>
        <end position="111"/>
    </location>
</feature>
<keyword evidence="2" id="KW-0001">2Fe-2S</keyword>
<keyword evidence="9" id="KW-0808">Transferase</keyword>
<dbReference type="PROSITE" id="PS51085">
    <property type="entry name" value="2FE2S_FER_2"/>
    <property type="match status" value="1"/>
</dbReference>
<reference evidence="10" key="1">
    <citation type="submission" date="2016-10" db="EMBL/GenBank/DDBJ databases">
        <authorList>
            <person name="Varghese N."/>
            <person name="Submissions S."/>
        </authorList>
    </citation>
    <scope>NUCLEOTIDE SEQUENCE [LARGE SCALE GENOMIC DNA]</scope>
    <source>
        <strain evidence="10">AAP</strain>
    </source>
</reference>
<dbReference type="Pfam" id="PF00175">
    <property type="entry name" value="NAD_binding_1"/>
    <property type="match status" value="1"/>
</dbReference>
<dbReference type="InterPro" id="IPR001041">
    <property type="entry name" value="2Fe-2S_ferredoxin-type"/>
</dbReference>
<dbReference type="InterPro" id="IPR001433">
    <property type="entry name" value="OxRdtase_FAD/NAD-bd"/>
</dbReference>
<evidence type="ECO:0000256" key="4">
    <source>
        <dbReference type="ARBA" id="ARBA00023002"/>
    </source>
</evidence>
<dbReference type="Gene3D" id="3.40.50.80">
    <property type="entry name" value="Nucleotide-binding domain of ferredoxin-NADP reductase (FNR) module"/>
    <property type="match status" value="1"/>
</dbReference>
<dbReference type="PROSITE" id="PS51384">
    <property type="entry name" value="FAD_FR"/>
    <property type="match status" value="1"/>
</dbReference>
<dbReference type="PANTHER" id="PTHR47354">
    <property type="entry name" value="NADH OXIDOREDUCTASE HCR"/>
    <property type="match status" value="1"/>
</dbReference>
<dbReference type="InterPro" id="IPR017938">
    <property type="entry name" value="Riboflavin_synthase-like_b-brl"/>
</dbReference>
<gene>
    <name evidence="9" type="ORF">SAMN05192555_11250</name>
</gene>
<dbReference type="GO" id="GO:0008168">
    <property type="term" value="F:methyltransferase activity"/>
    <property type="evidence" value="ECO:0007669"/>
    <property type="project" value="UniProtKB-KW"/>
</dbReference>
<dbReference type="InterPro" id="IPR017927">
    <property type="entry name" value="FAD-bd_FR_type"/>
</dbReference>
<evidence type="ECO:0000313" key="9">
    <source>
        <dbReference type="EMBL" id="SDM35397.1"/>
    </source>
</evidence>